<organism evidence="2 3">
    <name type="scientific">Araneus ventricosus</name>
    <name type="common">Orbweaver spider</name>
    <name type="synonym">Epeira ventricosa</name>
    <dbReference type="NCBI Taxonomy" id="182803"/>
    <lineage>
        <taxon>Eukaryota</taxon>
        <taxon>Metazoa</taxon>
        <taxon>Ecdysozoa</taxon>
        <taxon>Arthropoda</taxon>
        <taxon>Chelicerata</taxon>
        <taxon>Arachnida</taxon>
        <taxon>Araneae</taxon>
        <taxon>Araneomorphae</taxon>
        <taxon>Entelegynae</taxon>
        <taxon>Araneoidea</taxon>
        <taxon>Araneidae</taxon>
        <taxon>Araneus</taxon>
    </lineage>
</organism>
<evidence type="ECO:0000256" key="1">
    <source>
        <dbReference type="SAM" id="MobiDB-lite"/>
    </source>
</evidence>
<accession>A0A4Y2NBY6</accession>
<dbReference type="AlphaFoldDB" id="A0A4Y2NBY6"/>
<proteinExistence type="predicted"/>
<reference evidence="2 3" key="1">
    <citation type="journal article" date="2019" name="Sci. Rep.">
        <title>Orb-weaving spider Araneus ventricosus genome elucidates the spidroin gene catalogue.</title>
        <authorList>
            <person name="Kono N."/>
            <person name="Nakamura H."/>
            <person name="Ohtoshi R."/>
            <person name="Moran D.A.P."/>
            <person name="Shinohara A."/>
            <person name="Yoshida Y."/>
            <person name="Fujiwara M."/>
            <person name="Mori M."/>
            <person name="Tomita M."/>
            <person name="Arakawa K."/>
        </authorList>
    </citation>
    <scope>NUCLEOTIDE SEQUENCE [LARGE SCALE GENOMIC DNA]</scope>
</reference>
<gene>
    <name evidence="2" type="ORF">AVEN_252860_1</name>
</gene>
<comment type="caution">
    <text evidence="2">The sequence shown here is derived from an EMBL/GenBank/DDBJ whole genome shotgun (WGS) entry which is preliminary data.</text>
</comment>
<protein>
    <submittedName>
        <fullName evidence="2">Uncharacterized protein</fullName>
    </submittedName>
</protein>
<evidence type="ECO:0000313" key="3">
    <source>
        <dbReference type="Proteomes" id="UP000499080"/>
    </source>
</evidence>
<dbReference type="EMBL" id="BGPR01008844">
    <property type="protein sequence ID" value="GBN36453.1"/>
    <property type="molecule type" value="Genomic_DNA"/>
</dbReference>
<feature type="region of interest" description="Disordered" evidence="1">
    <location>
        <begin position="125"/>
        <end position="148"/>
    </location>
</feature>
<dbReference type="Proteomes" id="UP000499080">
    <property type="component" value="Unassembled WGS sequence"/>
</dbReference>
<keyword evidence="3" id="KW-1185">Reference proteome</keyword>
<name>A0A4Y2NBY6_ARAVE</name>
<evidence type="ECO:0000313" key="2">
    <source>
        <dbReference type="EMBL" id="GBN36453.1"/>
    </source>
</evidence>
<sequence>MKAREDTACRQKGVKTVSSGTFRSDRTCSIHDNAYKDCCVVAGMNPVNCLEGSLLTVIPTRDSHDNACIKDAASAGSRTRSTLLAEGSYANRYTTPTRARCVSTFPLYSNGKSDERRENRALQAKKGVKPLAQEHSDRNTPNSSHDNACKKIAASAGSRTRVSTSGRQLCYRYTTDATECVTLFRYSNGKSD</sequence>